<gene>
    <name evidence="1" type="ORF">CDAR_264721</name>
</gene>
<dbReference type="Proteomes" id="UP001054837">
    <property type="component" value="Unassembled WGS sequence"/>
</dbReference>
<accession>A0AAV4NN68</accession>
<protein>
    <submittedName>
        <fullName evidence="1">Uncharacterized protein</fullName>
    </submittedName>
</protein>
<reference evidence="1 2" key="1">
    <citation type="submission" date="2021-06" db="EMBL/GenBank/DDBJ databases">
        <title>Caerostris darwini draft genome.</title>
        <authorList>
            <person name="Kono N."/>
            <person name="Arakawa K."/>
        </authorList>
    </citation>
    <scope>NUCLEOTIDE SEQUENCE [LARGE SCALE GENOMIC DNA]</scope>
</reference>
<dbReference type="EMBL" id="BPLQ01001782">
    <property type="protein sequence ID" value="GIX85371.1"/>
    <property type="molecule type" value="Genomic_DNA"/>
</dbReference>
<keyword evidence="2" id="KW-1185">Reference proteome</keyword>
<organism evidence="1 2">
    <name type="scientific">Caerostris darwini</name>
    <dbReference type="NCBI Taxonomy" id="1538125"/>
    <lineage>
        <taxon>Eukaryota</taxon>
        <taxon>Metazoa</taxon>
        <taxon>Ecdysozoa</taxon>
        <taxon>Arthropoda</taxon>
        <taxon>Chelicerata</taxon>
        <taxon>Arachnida</taxon>
        <taxon>Araneae</taxon>
        <taxon>Araneomorphae</taxon>
        <taxon>Entelegynae</taxon>
        <taxon>Araneoidea</taxon>
        <taxon>Araneidae</taxon>
        <taxon>Caerostris</taxon>
    </lineage>
</organism>
<comment type="caution">
    <text evidence="1">The sequence shown here is derived from an EMBL/GenBank/DDBJ whole genome shotgun (WGS) entry which is preliminary data.</text>
</comment>
<name>A0AAV4NN68_9ARAC</name>
<evidence type="ECO:0000313" key="1">
    <source>
        <dbReference type="EMBL" id="GIX85371.1"/>
    </source>
</evidence>
<evidence type="ECO:0000313" key="2">
    <source>
        <dbReference type="Proteomes" id="UP001054837"/>
    </source>
</evidence>
<sequence length="90" mass="9900">MDLINLVSSGTIRNGSHPISFNLDQSESIPSNLFASGSNRNRFHAISSHLDQSEIALIQSLLIWNNQESISFYLFSSGSLSADTNKRGLM</sequence>
<dbReference type="AlphaFoldDB" id="A0AAV4NN68"/>
<proteinExistence type="predicted"/>